<accession>A0A5M6CVA4</accession>
<dbReference type="AlphaFoldDB" id="A0A5M6CVA4"/>
<keyword evidence="2" id="KW-1185">Reference proteome</keyword>
<dbReference type="EMBL" id="VWSF01000035">
    <property type="protein sequence ID" value="KAA5539131.1"/>
    <property type="molecule type" value="Genomic_DNA"/>
</dbReference>
<comment type="caution">
    <text evidence="1">The sequence shown here is derived from an EMBL/GenBank/DDBJ whole genome shotgun (WGS) entry which is preliminary data.</text>
</comment>
<evidence type="ECO:0000313" key="2">
    <source>
        <dbReference type="Proteomes" id="UP000323426"/>
    </source>
</evidence>
<gene>
    <name evidence="1" type="ORF">F0145_25010</name>
</gene>
<name>A0A5M6CVA4_9BACT</name>
<evidence type="ECO:0000313" key="1">
    <source>
        <dbReference type="EMBL" id="KAA5539131.1"/>
    </source>
</evidence>
<proteinExistence type="predicted"/>
<reference evidence="1 2" key="1">
    <citation type="submission" date="2019-09" db="EMBL/GenBank/DDBJ databases">
        <title>Genome sequence and assembly of Adhaeribacter sp.</title>
        <authorList>
            <person name="Chhetri G."/>
        </authorList>
    </citation>
    <scope>NUCLEOTIDE SEQUENCE [LARGE SCALE GENOMIC DNA]</scope>
    <source>
        <strain evidence="1 2">DK36</strain>
    </source>
</reference>
<sequence>MNLYQFNRHNIQGRAALIWRQGIFFDFRDEGEYRIILHDMGNFYAELWYDADMHHIKHVRGFRSLECLEPYLATIKLADMMV</sequence>
<organism evidence="1 2">
    <name type="scientific">Adhaeribacter rhizoryzae</name>
    <dbReference type="NCBI Taxonomy" id="2607907"/>
    <lineage>
        <taxon>Bacteria</taxon>
        <taxon>Pseudomonadati</taxon>
        <taxon>Bacteroidota</taxon>
        <taxon>Cytophagia</taxon>
        <taxon>Cytophagales</taxon>
        <taxon>Hymenobacteraceae</taxon>
        <taxon>Adhaeribacter</taxon>
    </lineage>
</organism>
<protein>
    <submittedName>
        <fullName evidence="1">Uncharacterized protein</fullName>
    </submittedName>
</protein>
<dbReference type="RefSeq" id="WP_150093250.1">
    <property type="nucleotide sequence ID" value="NZ_VWSF01000035.1"/>
</dbReference>
<dbReference type="Proteomes" id="UP000323426">
    <property type="component" value="Unassembled WGS sequence"/>
</dbReference>